<dbReference type="RefSeq" id="WP_091641764.1">
    <property type="nucleotide sequence ID" value="NZ_FOEG01000002.1"/>
</dbReference>
<dbReference type="InterPro" id="IPR002901">
    <property type="entry name" value="MGlyc_endo_b_GlcNAc-like_dom"/>
</dbReference>
<sequence>MAQPDSGWFERVAEYRRWVLAGMVALAVLLVFAGWALLQSDETPPPAGMLERDEELPEEIPELPADITYDERQDVLPPLVELRASSAEELEEAFAAVDYDWPPESTVPAVSVRAFPPLGDLTVDERRSLFFRTLLPLVLAENQVMLATRERIQTIFAEGDVEQDSREARLLQTLADRFRVDGDLNSADFREELLRRVDVVPADMALAQAANESGWGQSRFTREANNLFGVWTWHENRGIVPERRAAGATHFVRVFPNLRASVRNYLYTINVGDAYSGLRDVREQARADGDGLSGLYLATGLERYSERGEAYVAEIQSMIRSNNLAELSGLELTPVEATRLLGEQ</sequence>
<dbReference type="EMBL" id="FOEG01000002">
    <property type="protein sequence ID" value="SEO75752.1"/>
    <property type="molecule type" value="Genomic_DNA"/>
</dbReference>
<dbReference type="InterPro" id="IPR053195">
    <property type="entry name" value="Bax-like"/>
</dbReference>
<evidence type="ECO:0000313" key="4">
    <source>
        <dbReference type="Proteomes" id="UP000199657"/>
    </source>
</evidence>
<name>A0A1H8SAU5_9GAMM</name>
<dbReference type="Gene3D" id="1.10.530.10">
    <property type="match status" value="1"/>
</dbReference>
<dbReference type="Proteomes" id="UP000199657">
    <property type="component" value="Unassembled WGS sequence"/>
</dbReference>
<keyword evidence="1" id="KW-0472">Membrane</keyword>
<protein>
    <submittedName>
        <fullName evidence="3">Bax protein</fullName>
    </submittedName>
</protein>
<dbReference type="PANTHER" id="PTHR40572">
    <property type="entry name" value="PROTEIN BAX"/>
    <property type="match status" value="1"/>
</dbReference>
<dbReference type="Pfam" id="PF01832">
    <property type="entry name" value="Glucosaminidase"/>
    <property type="match status" value="1"/>
</dbReference>
<evidence type="ECO:0000259" key="2">
    <source>
        <dbReference type="Pfam" id="PF01832"/>
    </source>
</evidence>
<feature type="domain" description="Mannosyl-glycoprotein endo-beta-N-acetylglucosamidase-like" evidence="2">
    <location>
        <begin position="192"/>
        <end position="324"/>
    </location>
</feature>
<dbReference type="STRING" id="406100.SAMN04488052_102646"/>
<proteinExistence type="predicted"/>
<dbReference type="GO" id="GO:0004040">
    <property type="term" value="F:amidase activity"/>
    <property type="evidence" value="ECO:0007669"/>
    <property type="project" value="InterPro"/>
</dbReference>
<gene>
    <name evidence="3" type="ORF">SAMN04488052_102646</name>
</gene>
<accession>A0A1H8SAU5</accession>
<evidence type="ECO:0000313" key="3">
    <source>
        <dbReference type="EMBL" id="SEO75752.1"/>
    </source>
</evidence>
<dbReference type="OrthoDB" id="9788155at2"/>
<dbReference type="PANTHER" id="PTHR40572:SF1">
    <property type="entry name" value="PROTEIN BAX"/>
    <property type="match status" value="1"/>
</dbReference>
<reference evidence="3 4" key="1">
    <citation type="submission" date="2016-10" db="EMBL/GenBank/DDBJ databases">
        <authorList>
            <person name="de Groot N.N."/>
        </authorList>
    </citation>
    <scope>NUCLEOTIDE SEQUENCE [LARGE SCALE GENOMIC DNA]</scope>
    <source>
        <strain evidence="3 4">CGMCC 1.6291</strain>
    </source>
</reference>
<keyword evidence="1" id="KW-1133">Transmembrane helix</keyword>
<dbReference type="AlphaFoldDB" id="A0A1H8SAU5"/>
<keyword evidence="4" id="KW-1185">Reference proteome</keyword>
<feature type="transmembrane region" description="Helical" evidence="1">
    <location>
        <begin position="18"/>
        <end position="38"/>
    </location>
</feature>
<evidence type="ECO:0000256" key="1">
    <source>
        <dbReference type="SAM" id="Phobius"/>
    </source>
</evidence>
<keyword evidence="1" id="KW-0812">Transmembrane</keyword>
<organism evidence="3 4">
    <name type="scientific">Aquisalimonas asiatica</name>
    <dbReference type="NCBI Taxonomy" id="406100"/>
    <lineage>
        <taxon>Bacteria</taxon>
        <taxon>Pseudomonadati</taxon>
        <taxon>Pseudomonadota</taxon>
        <taxon>Gammaproteobacteria</taxon>
        <taxon>Chromatiales</taxon>
        <taxon>Ectothiorhodospiraceae</taxon>
        <taxon>Aquisalimonas</taxon>
    </lineage>
</organism>